<protein>
    <submittedName>
        <fullName evidence="1">Uncharacterized protein</fullName>
    </submittedName>
</protein>
<dbReference type="AlphaFoldDB" id="A0A1X7RL66"/>
<reference evidence="1 2" key="1">
    <citation type="submission" date="2016-06" db="EMBL/GenBank/DDBJ databases">
        <authorList>
            <person name="Kjaerup R.B."/>
            <person name="Dalgaard T.S."/>
            <person name="Juul-Madsen H.R."/>
        </authorList>
    </citation>
    <scope>NUCLEOTIDE SEQUENCE [LARGE SCALE GENOMIC DNA]</scope>
</reference>
<dbReference type="Proteomes" id="UP000215127">
    <property type="component" value="Chromosome 2"/>
</dbReference>
<name>A0A1X7RL66_ZYMT9</name>
<organism evidence="1 2">
    <name type="scientific">Zymoseptoria tritici (strain ST99CH_3D7)</name>
    <dbReference type="NCBI Taxonomy" id="1276538"/>
    <lineage>
        <taxon>Eukaryota</taxon>
        <taxon>Fungi</taxon>
        <taxon>Dikarya</taxon>
        <taxon>Ascomycota</taxon>
        <taxon>Pezizomycotina</taxon>
        <taxon>Dothideomycetes</taxon>
        <taxon>Dothideomycetidae</taxon>
        <taxon>Mycosphaerellales</taxon>
        <taxon>Mycosphaerellaceae</taxon>
        <taxon>Zymoseptoria</taxon>
    </lineage>
</organism>
<accession>A0A1X7RL66</accession>
<dbReference type="EMBL" id="LT853693">
    <property type="protein sequence ID" value="SMQ47747.1"/>
    <property type="molecule type" value="Genomic_DNA"/>
</dbReference>
<evidence type="ECO:0000313" key="2">
    <source>
        <dbReference type="Proteomes" id="UP000215127"/>
    </source>
</evidence>
<proteinExistence type="predicted"/>
<gene>
    <name evidence="1" type="ORF">ZT3D7_G2895</name>
</gene>
<keyword evidence="2" id="KW-1185">Reference proteome</keyword>
<evidence type="ECO:0000313" key="1">
    <source>
        <dbReference type="EMBL" id="SMQ47747.1"/>
    </source>
</evidence>
<sequence>MEIISGDQTQSYSSVVILGVSSADLCIDPEADSLPSRISATTCAGVIFTCYRLRRGGLLNWPMALSAHSPHAQQ</sequence>